<evidence type="ECO:0000256" key="2">
    <source>
        <dbReference type="ARBA" id="ARBA00022692"/>
    </source>
</evidence>
<evidence type="ECO:0000313" key="6">
    <source>
        <dbReference type="EMBL" id="NEN05046.1"/>
    </source>
</evidence>
<sequence length="220" mass="24358">MNLFLTLASGLAWTIVYIEAIRIGFRDKTYAIPIAALGLNIAWEWTYAVQGLANDPQVQSWINLVWALADVVILYTFFRFGRREFPTFVTRPLFIAWGVAIVVMSFLVQWLFIAEFGLAGMKSAQYSAFLQNLLMSGLFIAMFAARQGPRGQSLVIAVAKWLGTLAPTILFGFLPGSLFVIGIGLLCSVFDLAYIGLLVWARRSPATFARPAFAASRSVD</sequence>
<proteinExistence type="predicted"/>
<reference evidence="6 7" key="1">
    <citation type="journal article" date="2014" name="J. Microbiol.">
        <title>Diaminobutyricibacter tongyongensis gen. nov., sp. nov. and Homoserinibacter gongjuensis gen. nov., sp. nov. belong to the family Microbacteriaceae.</title>
        <authorList>
            <person name="Kim S.J."/>
            <person name="Ahn J.H."/>
            <person name="Weon H.Y."/>
            <person name="Hamada M."/>
            <person name="Suzuki K."/>
            <person name="Kwon S.W."/>
        </authorList>
    </citation>
    <scope>NUCLEOTIDE SEQUENCE [LARGE SCALE GENOMIC DNA]</scope>
    <source>
        <strain evidence="6 7">NBRC 108724</strain>
    </source>
</reference>
<dbReference type="PANTHER" id="PTHR42038">
    <property type="match status" value="1"/>
</dbReference>
<dbReference type="EMBL" id="JAAGWY010000001">
    <property type="protein sequence ID" value="NEN05046.1"/>
    <property type="molecule type" value="Genomic_DNA"/>
</dbReference>
<evidence type="ECO:0000256" key="4">
    <source>
        <dbReference type="ARBA" id="ARBA00023136"/>
    </source>
</evidence>
<gene>
    <name evidence="6" type="ORF">G3T36_04095</name>
</gene>
<dbReference type="Proteomes" id="UP000474967">
    <property type="component" value="Unassembled WGS sequence"/>
</dbReference>
<evidence type="ECO:0000256" key="5">
    <source>
        <dbReference type="SAM" id="Phobius"/>
    </source>
</evidence>
<keyword evidence="2 5" id="KW-0812">Transmembrane</keyword>
<dbReference type="RefSeq" id="WP_163288115.1">
    <property type="nucleotide sequence ID" value="NZ_JAAGWY010000001.1"/>
</dbReference>
<feature type="transmembrane region" description="Helical" evidence="5">
    <location>
        <begin position="61"/>
        <end position="81"/>
    </location>
</feature>
<accession>A0A6L9XUS4</accession>
<evidence type="ECO:0000313" key="7">
    <source>
        <dbReference type="Proteomes" id="UP000474967"/>
    </source>
</evidence>
<feature type="transmembrane region" description="Helical" evidence="5">
    <location>
        <begin position="124"/>
        <end position="145"/>
    </location>
</feature>
<dbReference type="AlphaFoldDB" id="A0A6L9XUS4"/>
<feature type="transmembrane region" description="Helical" evidence="5">
    <location>
        <begin position="179"/>
        <end position="201"/>
    </location>
</feature>
<protein>
    <submittedName>
        <fullName evidence="6">Uncharacterized protein</fullName>
    </submittedName>
</protein>
<name>A0A6L9XUS4_9MICO</name>
<dbReference type="GO" id="GO:0016020">
    <property type="term" value="C:membrane"/>
    <property type="evidence" value="ECO:0007669"/>
    <property type="project" value="UniProtKB-SubCell"/>
</dbReference>
<dbReference type="Pfam" id="PF25129">
    <property type="entry name" value="Pyr4-TMTC"/>
    <property type="match status" value="1"/>
</dbReference>
<evidence type="ECO:0000256" key="3">
    <source>
        <dbReference type="ARBA" id="ARBA00022989"/>
    </source>
</evidence>
<comment type="subcellular location">
    <subcellularLocation>
        <location evidence="1">Membrane</location>
        <topology evidence="1">Multi-pass membrane protein</topology>
    </subcellularLocation>
</comment>
<keyword evidence="7" id="KW-1185">Reference proteome</keyword>
<dbReference type="GO" id="GO:0016829">
    <property type="term" value="F:lyase activity"/>
    <property type="evidence" value="ECO:0007669"/>
    <property type="project" value="InterPro"/>
</dbReference>
<keyword evidence="4 5" id="KW-0472">Membrane</keyword>
<dbReference type="InterPro" id="IPR039020">
    <property type="entry name" value="PaxB-like"/>
</dbReference>
<dbReference type="PANTHER" id="PTHR42038:SF2">
    <property type="entry name" value="TERPENE CYCLASE AUSL"/>
    <property type="match status" value="1"/>
</dbReference>
<feature type="transmembrane region" description="Helical" evidence="5">
    <location>
        <begin position="93"/>
        <end position="112"/>
    </location>
</feature>
<organism evidence="6 7">
    <name type="scientific">Leifsonia tongyongensis</name>
    <dbReference type="NCBI Taxonomy" id="1268043"/>
    <lineage>
        <taxon>Bacteria</taxon>
        <taxon>Bacillati</taxon>
        <taxon>Actinomycetota</taxon>
        <taxon>Actinomycetes</taxon>
        <taxon>Micrococcales</taxon>
        <taxon>Microbacteriaceae</taxon>
        <taxon>Leifsonia</taxon>
    </lineage>
</organism>
<keyword evidence="3 5" id="KW-1133">Transmembrane helix</keyword>
<evidence type="ECO:0000256" key="1">
    <source>
        <dbReference type="ARBA" id="ARBA00004141"/>
    </source>
</evidence>
<feature type="transmembrane region" description="Helical" evidence="5">
    <location>
        <begin position="154"/>
        <end position="173"/>
    </location>
</feature>
<comment type="caution">
    <text evidence="6">The sequence shown here is derived from an EMBL/GenBank/DDBJ whole genome shotgun (WGS) entry which is preliminary data.</text>
</comment>